<dbReference type="EMBL" id="DVJJ01000172">
    <property type="protein sequence ID" value="HIS65889.1"/>
    <property type="molecule type" value="Genomic_DNA"/>
</dbReference>
<evidence type="ECO:0000256" key="3">
    <source>
        <dbReference type="ARBA" id="ARBA00023004"/>
    </source>
</evidence>
<dbReference type="Proteomes" id="UP000886741">
    <property type="component" value="Unassembled WGS sequence"/>
</dbReference>
<evidence type="ECO:0000256" key="1">
    <source>
        <dbReference type="ARBA" id="ARBA00010587"/>
    </source>
</evidence>
<dbReference type="InterPro" id="IPR012312">
    <property type="entry name" value="Hemerythrin-like"/>
</dbReference>
<proteinExistence type="inferred from homology"/>
<dbReference type="CDD" id="cd12107">
    <property type="entry name" value="Hemerythrin"/>
    <property type="match status" value="1"/>
</dbReference>
<keyword evidence="3" id="KW-0408">Iron</keyword>
<dbReference type="Gene3D" id="1.20.120.50">
    <property type="entry name" value="Hemerythrin-like"/>
    <property type="match status" value="1"/>
</dbReference>
<reference evidence="5" key="1">
    <citation type="submission" date="2020-10" db="EMBL/GenBank/DDBJ databases">
        <authorList>
            <person name="Gilroy R."/>
        </authorList>
    </citation>
    <scope>NUCLEOTIDE SEQUENCE</scope>
    <source>
        <strain evidence="5">ChiBcec16-1751</strain>
    </source>
</reference>
<dbReference type="InterPro" id="IPR050669">
    <property type="entry name" value="Hemerythrin"/>
</dbReference>
<evidence type="ECO:0000313" key="6">
    <source>
        <dbReference type="Proteomes" id="UP000886741"/>
    </source>
</evidence>
<gene>
    <name evidence="5" type="ORF">IAA83_11090</name>
</gene>
<dbReference type="GO" id="GO:0046872">
    <property type="term" value="F:metal ion binding"/>
    <property type="evidence" value="ECO:0007669"/>
    <property type="project" value="UniProtKB-KW"/>
</dbReference>
<name>A0A9D1JV38_9FIRM</name>
<dbReference type="NCBIfam" id="TIGR02481">
    <property type="entry name" value="hemeryth_dom"/>
    <property type="match status" value="1"/>
</dbReference>
<keyword evidence="2" id="KW-0479">Metal-binding</keyword>
<dbReference type="SUPFAM" id="SSF47188">
    <property type="entry name" value="Hemerythrin-like"/>
    <property type="match status" value="1"/>
</dbReference>
<reference evidence="5" key="2">
    <citation type="journal article" date="2021" name="PeerJ">
        <title>Extensive microbial diversity within the chicken gut microbiome revealed by metagenomics and culture.</title>
        <authorList>
            <person name="Gilroy R."/>
            <person name="Ravi A."/>
            <person name="Getino M."/>
            <person name="Pursley I."/>
            <person name="Horton D.L."/>
            <person name="Alikhan N.F."/>
            <person name="Baker D."/>
            <person name="Gharbi K."/>
            <person name="Hall N."/>
            <person name="Watson M."/>
            <person name="Adriaenssens E.M."/>
            <person name="Foster-Nyarko E."/>
            <person name="Jarju S."/>
            <person name="Secka A."/>
            <person name="Antonio M."/>
            <person name="Oren A."/>
            <person name="Chaudhuri R.R."/>
            <person name="La Ragione R."/>
            <person name="Hildebrand F."/>
            <person name="Pallen M.J."/>
        </authorList>
    </citation>
    <scope>NUCLEOTIDE SEQUENCE</scope>
    <source>
        <strain evidence="5">ChiBcec16-1751</strain>
    </source>
</reference>
<sequence length="132" mass="14833">MRYELTKDLLTGNALIDSEHKQLFDAINALLDACAQGKGRDSLPKTGQFLNSYVTKHFSDEEQLQVSSKYPGYPAHKTFHDGYKRKLQDAIDSLLRDGATVRALGEINQLAGILISHIRTEDRKLAQHLHSN</sequence>
<evidence type="ECO:0000313" key="5">
    <source>
        <dbReference type="EMBL" id="HIS65889.1"/>
    </source>
</evidence>
<dbReference type="Pfam" id="PF01814">
    <property type="entry name" value="Hemerythrin"/>
    <property type="match status" value="1"/>
</dbReference>
<dbReference type="AlphaFoldDB" id="A0A9D1JV38"/>
<comment type="similarity">
    <text evidence="1">Belongs to the hemerythrin family.</text>
</comment>
<dbReference type="InterPro" id="IPR035938">
    <property type="entry name" value="Hemerythrin-like_sf"/>
</dbReference>
<accession>A0A9D1JV38</accession>
<dbReference type="PANTHER" id="PTHR37164:SF1">
    <property type="entry name" value="BACTERIOHEMERYTHRIN"/>
    <property type="match status" value="1"/>
</dbReference>
<comment type="caution">
    <text evidence="5">The sequence shown here is derived from an EMBL/GenBank/DDBJ whole genome shotgun (WGS) entry which is preliminary data.</text>
</comment>
<evidence type="ECO:0000259" key="4">
    <source>
        <dbReference type="Pfam" id="PF01814"/>
    </source>
</evidence>
<feature type="domain" description="Hemerythrin-like" evidence="4">
    <location>
        <begin position="12"/>
        <end position="127"/>
    </location>
</feature>
<protein>
    <submittedName>
        <fullName evidence="5">Hemerythrin family protein</fullName>
    </submittedName>
</protein>
<dbReference type="InterPro" id="IPR012827">
    <property type="entry name" value="Hemerythrin_metal-bd"/>
</dbReference>
<evidence type="ECO:0000256" key="2">
    <source>
        <dbReference type="ARBA" id="ARBA00022723"/>
    </source>
</evidence>
<organism evidence="5 6">
    <name type="scientific">Candidatus Avoscillospira avistercoris</name>
    <dbReference type="NCBI Taxonomy" id="2840707"/>
    <lineage>
        <taxon>Bacteria</taxon>
        <taxon>Bacillati</taxon>
        <taxon>Bacillota</taxon>
        <taxon>Clostridia</taxon>
        <taxon>Eubacteriales</taxon>
        <taxon>Oscillospiraceae</taxon>
        <taxon>Oscillospiraceae incertae sedis</taxon>
        <taxon>Candidatus Avoscillospira</taxon>
    </lineage>
</organism>
<dbReference type="PANTHER" id="PTHR37164">
    <property type="entry name" value="BACTERIOHEMERYTHRIN"/>
    <property type="match status" value="1"/>
</dbReference>